<evidence type="ECO:0000313" key="5">
    <source>
        <dbReference type="EMBL" id="ETX03435.1"/>
    </source>
</evidence>
<keyword evidence="2" id="KW-0812">Transmembrane</keyword>
<feature type="domain" description="AMP-dependent synthetase/ligase" evidence="3">
    <location>
        <begin position="2"/>
        <end position="211"/>
    </location>
</feature>
<dbReference type="InterPro" id="IPR011957">
    <property type="entry name" value="Benz_CoA_lig"/>
</dbReference>
<evidence type="ECO:0000259" key="3">
    <source>
        <dbReference type="Pfam" id="PF00501"/>
    </source>
</evidence>
<dbReference type="Gene3D" id="3.40.50.12780">
    <property type="entry name" value="N-terminal domain of ligase-like"/>
    <property type="match status" value="1"/>
</dbReference>
<keyword evidence="1" id="KW-0436">Ligase</keyword>
<dbReference type="InterPro" id="IPR000873">
    <property type="entry name" value="AMP-dep_synth/lig_dom"/>
</dbReference>
<evidence type="ECO:0000256" key="1">
    <source>
        <dbReference type="ARBA" id="ARBA00022598"/>
    </source>
</evidence>
<dbReference type="InterPro" id="IPR042099">
    <property type="entry name" value="ANL_N_sf"/>
</dbReference>
<keyword evidence="6" id="KW-1185">Reference proteome</keyword>
<evidence type="ECO:0000313" key="6">
    <source>
        <dbReference type="Proteomes" id="UP000019141"/>
    </source>
</evidence>
<dbReference type="HOGENOM" id="CLU_791106_0_0_7"/>
<comment type="caution">
    <text evidence="5">The sequence shown here is derived from an EMBL/GenBank/DDBJ whole genome shotgun (WGS) entry which is preliminary data.</text>
</comment>
<dbReference type="GO" id="GO:0044550">
    <property type="term" value="P:secondary metabolite biosynthetic process"/>
    <property type="evidence" value="ECO:0007669"/>
    <property type="project" value="TreeGrafter"/>
</dbReference>
<protein>
    <recommendedName>
        <fullName evidence="7">Benzoate-CoA ligase family protein</fullName>
    </recommendedName>
</protein>
<dbReference type="InterPro" id="IPR020845">
    <property type="entry name" value="AMP-binding_CS"/>
</dbReference>
<evidence type="ECO:0008006" key="7">
    <source>
        <dbReference type="Google" id="ProtNLM"/>
    </source>
</evidence>
<evidence type="ECO:0000259" key="4">
    <source>
        <dbReference type="Pfam" id="PF13193"/>
    </source>
</evidence>
<dbReference type="Gene3D" id="3.30.300.30">
    <property type="match status" value="1"/>
</dbReference>
<proteinExistence type="predicted"/>
<dbReference type="Pfam" id="PF00501">
    <property type="entry name" value="AMP-binding"/>
    <property type="match status" value="1"/>
</dbReference>
<name>W4LZT4_ENTF1</name>
<feature type="non-terminal residue" evidence="5">
    <location>
        <position position="1"/>
    </location>
</feature>
<dbReference type="EMBL" id="AZHW01000048">
    <property type="protein sequence ID" value="ETX03435.1"/>
    <property type="molecule type" value="Genomic_DNA"/>
</dbReference>
<organism evidence="5 6">
    <name type="scientific">Entotheonella factor</name>
    <dbReference type="NCBI Taxonomy" id="1429438"/>
    <lineage>
        <taxon>Bacteria</taxon>
        <taxon>Pseudomonadati</taxon>
        <taxon>Nitrospinota/Tectimicrobiota group</taxon>
        <taxon>Candidatus Tectimicrobiota</taxon>
        <taxon>Candidatus Entotheonellia</taxon>
        <taxon>Candidatus Entotheonellales</taxon>
        <taxon>Candidatus Entotheonellaceae</taxon>
        <taxon>Candidatus Entotheonella</taxon>
    </lineage>
</organism>
<dbReference type="InterPro" id="IPR045851">
    <property type="entry name" value="AMP-bd_C_sf"/>
</dbReference>
<reference evidence="5 6" key="1">
    <citation type="journal article" date="2014" name="Nature">
        <title>An environmental bacterial taxon with a large and distinct metabolic repertoire.</title>
        <authorList>
            <person name="Wilson M.C."/>
            <person name="Mori T."/>
            <person name="Ruckert C."/>
            <person name="Uria A.R."/>
            <person name="Helf M.J."/>
            <person name="Takada K."/>
            <person name="Gernert C."/>
            <person name="Steffens U.A."/>
            <person name="Heycke N."/>
            <person name="Schmitt S."/>
            <person name="Rinke C."/>
            <person name="Helfrich E.J."/>
            <person name="Brachmann A.O."/>
            <person name="Gurgui C."/>
            <person name="Wakimoto T."/>
            <person name="Kracht M."/>
            <person name="Crusemann M."/>
            <person name="Hentschel U."/>
            <person name="Abe I."/>
            <person name="Matsunaga S."/>
            <person name="Kalinowski J."/>
            <person name="Takeyama H."/>
            <person name="Piel J."/>
        </authorList>
    </citation>
    <scope>NUCLEOTIDE SEQUENCE [LARGE SCALE GENOMIC DNA]</scope>
    <source>
        <strain evidence="6">TSY1</strain>
    </source>
</reference>
<dbReference type="PANTHER" id="PTHR43352:SF1">
    <property type="entry name" value="ANTHRANILATE--COA LIGASE"/>
    <property type="match status" value="1"/>
</dbReference>
<dbReference type="PATRIC" id="fig|1429438.4.peg.206"/>
<dbReference type="SUPFAM" id="SSF56801">
    <property type="entry name" value="Acetyl-CoA synthetase-like"/>
    <property type="match status" value="1"/>
</dbReference>
<dbReference type="PROSITE" id="PS00455">
    <property type="entry name" value="AMP_BINDING"/>
    <property type="match status" value="1"/>
</dbReference>
<gene>
    <name evidence="5" type="ORF">ETSY1_00060</name>
</gene>
<dbReference type="GO" id="GO:0016405">
    <property type="term" value="F:CoA-ligase activity"/>
    <property type="evidence" value="ECO:0007669"/>
    <property type="project" value="InterPro"/>
</dbReference>
<dbReference type="NCBIfam" id="TIGR02262">
    <property type="entry name" value="benz_CoA_lig"/>
    <property type="match status" value="1"/>
</dbReference>
<dbReference type="GO" id="GO:0016878">
    <property type="term" value="F:acid-thiol ligase activity"/>
    <property type="evidence" value="ECO:0007669"/>
    <property type="project" value="TreeGrafter"/>
</dbReference>
<dbReference type="InterPro" id="IPR025110">
    <property type="entry name" value="AMP-bd_C"/>
</dbReference>
<feature type="domain" description="AMP-binding enzyme C-terminal" evidence="4">
    <location>
        <begin position="261"/>
        <end position="339"/>
    </location>
</feature>
<keyword evidence="2" id="KW-1133">Transmembrane helix</keyword>
<evidence type="ECO:0000256" key="2">
    <source>
        <dbReference type="SAM" id="Phobius"/>
    </source>
</evidence>
<sequence length="350" mass="38889">FCSLNYSSGTTGEPKGVLHAHKDYPLIAQLSGVNLFGVQASDRTFSVAKLFFVYGIGGNLIFPWYVGAGTILHPGSPRMMTGILEAIDHFKPTILYSVPTAYVATMTIRGFASRYDLSSLRLCLSAGEALPASVWHDWKAQTGLDILDTIGCTESLHTFLANRPGDIRPGSSGKPFPGYDVKLLDDEGGEVLQGEIGNLMVRGESVALFYLHQYEKSRQTFQGEWLLTNDKYYVDADGYYWYAGRSDDMLKVSGLWVSPQEVENTLMNHAAVLECAVVGQLDRVEMVKPKAFVCLNKDYVPSNDLIHELLNYCAEHLAAHKCPRWIEFIDQLPQTATGKTQRFKLRDTGN</sequence>
<dbReference type="PANTHER" id="PTHR43352">
    <property type="entry name" value="ACETYL-COA SYNTHETASE"/>
    <property type="match status" value="1"/>
</dbReference>
<feature type="transmembrane region" description="Helical" evidence="2">
    <location>
        <begin position="51"/>
        <end position="73"/>
    </location>
</feature>
<keyword evidence="2" id="KW-0472">Membrane</keyword>
<dbReference type="GO" id="GO:0005524">
    <property type="term" value="F:ATP binding"/>
    <property type="evidence" value="ECO:0007669"/>
    <property type="project" value="InterPro"/>
</dbReference>
<dbReference type="Proteomes" id="UP000019141">
    <property type="component" value="Unassembled WGS sequence"/>
</dbReference>
<dbReference type="AlphaFoldDB" id="W4LZT4"/>
<accession>W4LZT4</accession>
<dbReference type="Pfam" id="PF13193">
    <property type="entry name" value="AMP-binding_C"/>
    <property type="match status" value="1"/>
</dbReference>